<dbReference type="EMBL" id="FMWB01000012">
    <property type="protein sequence ID" value="SCZ47106.1"/>
    <property type="molecule type" value="Genomic_DNA"/>
</dbReference>
<proteinExistence type="predicted"/>
<dbReference type="Proteomes" id="UP000183046">
    <property type="component" value="Unassembled WGS sequence"/>
</dbReference>
<evidence type="ECO:0000259" key="1">
    <source>
        <dbReference type="Pfam" id="PF08878"/>
    </source>
</evidence>
<dbReference type="OrthoDB" id="6396828at2"/>
<organism evidence="2 3">
    <name type="scientific">Pseudomonas oryzihabitans</name>
    <dbReference type="NCBI Taxonomy" id="47885"/>
    <lineage>
        <taxon>Bacteria</taxon>
        <taxon>Pseudomonadati</taxon>
        <taxon>Pseudomonadota</taxon>
        <taxon>Gammaproteobacteria</taxon>
        <taxon>Pseudomonadales</taxon>
        <taxon>Pseudomonadaceae</taxon>
        <taxon>Pseudomonas</taxon>
    </lineage>
</organism>
<sequence length="328" mass="37469">MSIFDDCVWEDLISVDIDWFDKYFSAPCPVGELKVRLKILPLKFSGTKQETLALVEKLADNIKNYIFDKKQLELYERENVDPFRKALTFFGETNPVNDGKYGELILYMLVETLLKVPMVSHKLQLLTNVNDQVKGGDGIFFGSYRQQLSILIGESKIYQSLASATDSALDSLDRFHGAYSGATLSHELFIARSNISQNFSVDQFSSLLDHLNPSTDEYRSCIMVHPVLIVFDAKKIEEIEVAALSRAHAEQLLDDWLKESGAEEFRAIEEKLEKYPELKKVYLEFLFIPLVNVGNFKRSLYKAIHGVEYVDRSTEKVDKKQGRKGKAK</sequence>
<gene>
    <name evidence="2" type="ORF">SAMN05216279_11239</name>
</gene>
<name>A0A1G5PC32_9PSED</name>
<accession>A0A1G5PC32</accession>
<evidence type="ECO:0000313" key="3">
    <source>
        <dbReference type="Proteomes" id="UP000183046"/>
    </source>
</evidence>
<comment type="caution">
    <text evidence="2">The sequence shown here is derived from an EMBL/GenBank/DDBJ whole genome shotgun (WGS) entry which is preliminary data.</text>
</comment>
<dbReference type="InterPro" id="IPR014976">
    <property type="entry name" value="AbpA_HamA_C"/>
</dbReference>
<reference evidence="3" key="1">
    <citation type="submission" date="2016-10" db="EMBL/GenBank/DDBJ databases">
        <authorList>
            <person name="de Groot N.N."/>
        </authorList>
    </citation>
    <scope>NUCLEOTIDE SEQUENCE [LARGE SCALE GENOMIC DNA]</scope>
    <source>
        <strain evidence="3">DSM 15758</strain>
    </source>
</reference>
<feature type="domain" description="Anti-bacteriophage protein A/HamA C-terminal" evidence="1">
    <location>
        <begin position="34"/>
        <end position="304"/>
    </location>
</feature>
<dbReference type="AlphaFoldDB" id="A0A1G5PC32"/>
<dbReference type="RefSeq" id="WP_074584680.1">
    <property type="nucleotide sequence ID" value="NZ_FMWB01000012.1"/>
</dbReference>
<dbReference type="Pfam" id="PF08878">
    <property type="entry name" value="HamA"/>
    <property type="match status" value="1"/>
</dbReference>
<evidence type="ECO:0000313" key="2">
    <source>
        <dbReference type="EMBL" id="SCZ47106.1"/>
    </source>
</evidence>
<protein>
    <recommendedName>
        <fullName evidence="1">Anti-bacteriophage protein A/HamA C-terminal domain-containing protein</fullName>
    </recommendedName>
</protein>